<reference evidence="1 2" key="1">
    <citation type="submission" date="2018-02" db="EMBL/GenBank/DDBJ databases">
        <title>The genomes of Aspergillus section Nigri reveals drivers in fungal speciation.</title>
        <authorList>
            <consortium name="DOE Joint Genome Institute"/>
            <person name="Vesth T.C."/>
            <person name="Nybo J."/>
            <person name="Theobald S."/>
            <person name="Brandl J."/>
            <person name="Frisvad J.C."/>
            <person name="Nielsen K.F."/>
            <person name="Lyhne E.K."/>
            <person name="Kogle M.E."/>
            <person name="Kuo A."/>
            <person name="Riley R."/>
            <person name="Clum A."/>
            <person name="Nolan M."/>
            <person name="Lipzen A."/>
            <person name="Salamov A."/>
            <person name="Henrissat B."/>
            <person name="Wiebenga A."/>
            <person name="De vries R.P."/>
            <person name="Grigoriev I.V."/>
            <person name="Mortensen U.H."/>
            <person name="Andersen M.R."/>
            <person name="Baker S.E."/>
        </authorList>
    </citation>
    <scope>NUCLEOTIDE SEQUENCE [LARGE SCALE GENOMIC DNA]</scope>
    <source>
        <strain evidence="1 2">CBS 114.80</strain>
    </source>
</reference>
<dbReference type="AlphaFoldDB" id="A0A2V5HRA7"/>
<proteinExistence type="predicted"/>
<gene>
    <name evidence="1" type="ORF">BP00DRAFT_419793</name>
</gene>
<protein>
    <submittedName>
        <fullName evidence="1">Uncharacterized protein</fullName>
    </submittedName>
</protein>
<sequence>MMSKPWLLYAYPQQPFPRRVVIYVRARNIPLSIVTVVHVSDAQLGNKVPEGIPPQPPGRLSILAMPNPSSDRQPFIFVKQSIAIMEFFQGACIHGRYGFPKLPQPVALPINMSEIGDAANPGANEDGDAAAAAAAYALHTVRHNELLTLASA</sequence>
<dbReference type="Proteomes" id="UP000248817">
    <property type="component" value="Unassembled WGS sequence"/>
</dbReference>
<accession>A0A2V5HRA7</accession>
<keyword evidence="2" id="KW-1185">Reference proteome</keyword>
<organism evidence="1 2">
    <name type="scientific">Aspergillus indologenus CBS 114.80</name>
    <dbReference type="NCBI Taxonomy" id="1450541"/>
    <lineage>
        <taxon>Eukaryota</taxon>
        <taxon>Fungi</taxon>
        <taxon>Dikarya</taxon>
        <taxon>Ascomycota</taxon>
        <taxon>Pezizomycotina</taxon>
        <taxon>Eurotiomycetes</taxon>
        <taxon>Eurotiomycetidae</taxon>
        <taxon>Eurotiales</taxon>
        <taxon>Aspergillaceae</taxon>
        <taxon>Aspergillus</taxon>
        <taxon>Aspergillus subgen. Circumdati</taxon>
    </lineage>
</organism>
<evidence type="ECO:0000313" key="1">
    <source>
        <dbReference type="EMBL" id="PYI26331.1"/>
    </source>
</evidence>
<dbReference type="EMBL" id="KZ825603">
    <property type="protein sequence ID" value="PYI26331.1"/>
    <property type="molecule type" value="Genomic_DNA"/>
</dbReference>
<name>A0A2V5HRA7_9EURO</name>
<evidence type="ECO:0000313" key="2">
    <source>
        <dbReference type="Proteomes" id="UP000248817"/>
    </source>
</evidence>